<reference evidence="3" key="1">
    <citation type="journal article" date="2023" name="Mol. Phylogenet. Evol.">
        <title>Genome-scale phylogeny and comparative genomics of the fungal order Sordariales.</title>
        <authorList>
            <person name="Hensen N."/>
            <person name="Bonometti L."/>
            <person name="Westerberg I."/>
            <person name="Brannstrom I.O."/>
            <person name="Guillou S."/>
            <person name="Cros-Aarteil S."/>
            <person name="Calhoun S."/>
            <person name="Haridas S."/>
            <person name="Kuo A."/>
            <person name="Mondo S."/>
            <person name="Pangilinan J."/>
            <person name="Riley R."/>
            <person name="LaButti K."/>
            <person name="Andreopoulos B."/>
            <person name="Lipzen A."/>
            <person name="Chen C."/>
            <person name="Yan M."/>
            <person name="Daum C."/>
            <person name="Ng V."/>
            <person name="Clum A."/>
            <person name="Steindorff A."/>
            <person name="Ohm R.A."/>
            <person name="Martin F."/>
            <person name="Silar P."/>
            <person name="Natvig D.O."/>
            <person name="Lalanne C."/>
            <person name="Gautier V."/>
            <person name="Ament-Velasquez S.L."/>
            <person name="Kruys A."/>
            <person name="Hutchinson M.I."/>
            <person name="Powell A.J."/>
            <person name="Barry K."/>
            <person name="Miller A.N."/>
            <person name="Grigoriev I.V."/>
            <person name="Debuchy R."/>
            <person name="Gladieux P."/>
            <person name="Hiltunen Thoren M."/>
            <person name="Johannesson H."/>
        </authorList>
    </citation>
    <scope>NUCLEOTIDE SEQUENCE</scope>
    <source>
        <strain evidence="3">CBS 990.96</strain>
    </source>
</reference>
<dbReference type="Proteomes" id="UP001301958">
    <property type="component" value="Unassembled WGS sequence"/>
</dbReference>
<keyword evidence="4" id="KW-1185">Reference proteome</keyword>
<feature type="compositionally biased region" description="Basic and acidic residues" evidence="1">
    <location>
        <begin position="779"/>
        <end position="789"/>
    </location>
</feature>
<organism evidence="3 4">
    <name type="scientific">Podospora fimiseda</name>
    <dbReference type="NCBI Taxonomy" id="252190"/>
    <lineage>
        <taxon>Eukaryota</taxon>
        <taxon>Fungi</taxon>
        <taxon>Dikarya</taxon>
        <taxon>Ascomycota</taxon>
        <taxon>Pezizomycotina</taxon>
        <taxon>Sordariomycetes</taxon>
        <taxon>Sordariomycetidae</taxon>
        <taxon>Sordariales</taxon>
        <taxon>Podosporaceae</taxon>
        <taxon>Podospora</taxon>
    </lineage>
</organism>
<evidence type="ECO:0000313" key="3">
    <source>
        <dbReference type="EMBL" id="KAK4225675.1"/>
    </source>
</evidence>
<evidence type="ECO:0000256" key="1">
    <source>
        <dbReference type="SAM" id="MobiDB-lite"/>
    </source>
</evidence>
<feature type="compositionally biased region" description="Acidic residues" evidence="1">
    <location>
        <begin position="790"/>
        <end position="801"/>
    </location>
</feature>
<reference evidence="3" key="2">
    <citation type="submission" date="2023-05" db="EMBL/GenBank/DDBJ databases">
        <authorList>
            <consortium name="Lawrence Berkeley National Laboratory"/>
            <person name="Steindorff A."/>
            <person name="Hensen N."/>
            <person name="Bonometti L."/>
            <person name="Westerberg I."/>
            <person name="Brannstrom I.O."/>
            <person name="Guillou S."/>
            <person name="Cros-Aarteil S."/>
            <person name="Calhoun S."/>
            <person name="Haridas S."/>
            <person name="Kuo A."/>
            <person name="Mondo S."/>
            <person name="Pangilinan J."/>
            <person name="Riley R."/>
            <person name="Labutti K."/>
            <person name="Andreopoulos B."/>
            <person name="Lipzen A."/>
            <person name="Chen C."/>
            <person name="Yanf M."/>
            <person name="Daum C."/>
            <person name="Ng V."/>
            <person name="Clum A."/>
            <person name="Ohm R."/>
            <person name="Martin F."/>
            <person name="Silar P."/>
            <person name="Natvig D."/>
            <person name="Lalanne C."/>
            <person name="Gautier V."/>
            <person name="Ament-Velasquez S.L."/>
            <person name="Kruys A."/>
            <person name="Hutchinson M.I."/>
            <person name="Powell A.J."/>
            <person name="Barry K."/>
            <person name="Miller A.N."/>
            <person name="Grigoriev I.V."/>
            <person name="Debuchy R."/>
            <person name="Gladieux P."/>
            <person name="Thoren M.H."/>
            <person name="Johannesson H."/>
        </authorList>
    </citation>
    <scope>NUCLEOTIDE SEQUENCE</scope>
    <source>
        <strain evidence="3">CBS 990.96</strain>
    </source>
</reference>
<dbReference type="PANTHER" id="PTHR33112:SF16">
    <property type="entry name" value="HETEROKARYON INCOMPATIBILITY DOMAIN-CONTAINING PROTEIN"/>
    <property type="match status" value="1"/>
</dbReference>
<feature type="region of interest" description="Disordered" evidence="1">
    <location>
        <begin position="758"/>
        <end position="857"/>
    </location>
</feature>
<dbReference type="Pfam" id="PF06985">
    <property type="entry name" value="HET"/>
    <property type="match status" value="1"/>
</dbReference>
<comment type="caution">
    <text evidence="3">The sequence shown here is derived from an EMBL/GenBank/DDBJ whole genome shotgun (WGS) entry which is preliminary data.</text>
</comment>
<dbReference type="EMBL" id="MU865361">
    <property type="protein sequence ID" value="KAK4225675.1"/>
    <property type="molecule type" value="Genomic_DNA"/>
</dbReference>
<feature type="compositionally biased region" description="Basic residues" evidence="1">
    <location>
        <begin position="766"/>
        <end position="777"/>
    </location>
</feature>
<sequence length="880" mass="99641">MEFSAVPLEFIASLPPVPPNDNRVDFFETLGTTGCLLDCATEAWHGRLLRQRKFAESRRETIELNRKLHPPAERGKNLPSRDLALWRPEFTWERLAESVTNGCGSCQFVYSLLDKYFSVREIPKCEDWKFQWIGHSFHMFATEKGSTAPSHLFQLFTPSSSSTRFWGMGSANVLNGDTSSDLSFERAQRWIHDCESSHIHCGSGRKVSLPKRLVDLGPAGQDYKQLLKLTETEGLVGTYACLSHCWGKDPMPIRTLNENIAHHNQSLPWISLPKTFQDAIEIICRLGIRYLWIDSLCIIQDSTEDWQVESSKMADIYHNSYITVAAVSSSDFRGGCFSTNKVGDYCFELHAGSSEKSRDRVLVAVRDDKGIGRIAERDDLEKAFPLLTRAWVYQERLLSRRVLYCNESELQLECREERPCECDCFGLSPHPVPGLLPSRLFAHVKRQYIEAVKKSGKPGEFDRSQVCRHWQRTVVHYSKLRLTYTSDRLPALSGCAKDTGKITNHTYLAGLWRETLAEGLNWSVNGNGLCPRPADWRAPTWSWASVDTTQGVEFTYSALSRYRSDFQSKVEEAECVLAGKDTTGNVSSGFLRLRTNLRPVYLRRFCPNCHLNRSTKIKFTIEHDTWYTRAKFDTDCTSCKFDSQQDGAFQPLVTHGALLQYFPDYEPDLADRLRELPIQAKDGGKCMMAHSFLLHLYDGKPSSASPSVSDSFLVLRKAMIGDRTSPGKEARTASNTGSLEDLEAVDFVRVGLMRLTFDDGENNTKKGQRGKRNRYRSRNQGDRKDKYNDPDDDVEGNDDGGEGNNGGKEKCDSGGEDNNGEDKNESHGSKHNNGNDNRGKKDKNRTSPFSASDPYWNKRNTWFDTVYTPGCTKEIVVTII</sequence>
<dbReference type="AlphaFoldDB" id="A0AAN7BLK8"/>
<feature type="domain" description="Heterokaryon incompatibility" evidence="2">
    <location>
        <begin position="239"/>
        <end position="395"/>
    </location>
</feature>
<accession>A0AAN7BLK8</accession>
<protein>
    <submittedName>
        <fullName evidence="3">Heterokaryon incompatibility protein-domain-containing protein</fullName>
    </submittedName>
</protein>
<dbReference type="PANTHER" id="PTHR33112">
    <property type="entry name" value="DOMAIN PROTEIN, PUTATIVE-RELATED"/>
    <property type="match status" value="1"/>
</dbReference>
<dbReference type="InterPro" id="IPR010730">
    <property type="entry name" value="HET"/>
</dbReference>
<gene>
    <name evidence="3" type="ORF">QBC38DRAFT_482245</name>
</gene>
<name>A0AAN7BLK8_9PEZI</name>
<evidence type="ECO:0000313" key="4">
    <source>
        <dbReference type="Proteomes" id="UP001301958"/>
    </source>
</evidence>
<proteinExistence type="predicted"/>
<evidence type="ECO:0000259" key="2">
    <source>
        <dbReference type="Pfam" id="PF06985"/>
    </source>
</evidence>